<evidence type="ECO:0000313" key="3">
    <source>
        <dbReference type="EMBL" id="KAG2887085.1"/>
    </source>
</evidence>
<feature type="non-terminal residue" evidence="4">
    <location>
        <position position="88"/>
    </location>
</feature>
<evidence type="ECO:0000313" key="2">
    <source>
        <dbReference type="EMBL" id="KAG2881107.1"/>
    </source>
</evidence>
<reference evidence="4" key="1">
    <citation type="submission" date="2018-05" db="EMBL/GenBank/DDBJ databases">
        <title>Effector identification in a new, highly contiguous assembly of the strawberry crown rot pathogen Phytophthora cactorum.</title>
        <authorList>
            <person name="Armitage A.D."/>
            <person name="Nellist C.F."/>
            <person name="Bates H."/>
            <person name="Vickerstaff R.J."/>
            <person name="Harrison R.J."/>
        </authorList>
    </citation>
    <scope>NUCLEOTIDE SEQUENCE</scope>
    <source>
        <strain evidence="2">4032</strain>
        <strain evidence="3">4040</strain>
        <strain evidence="4">P421</strain>
    </source>
</reference>
<dbReference type="Proteomes" id="UP000736787">
    <property type="component" value="Unassembled WGS sequence"/>
</dbReference>
<accession>A0A8T1JM86</accession>
<proteinExistence type="predicted"/>
<feature type="region of interest" description="Disordered" evidence="1">
    <location>
        <begin position="37"/>
        <end position="67"/>
    </location>
</feature>
<protein>
    <submittedName>
        <fullName evidence="4">Uncharacterized protein</fullName>
    </submittedName>
</protein>
<name>A0A8T1JM86_9STRA</name>
<evidence type="ECO:0000313" key="4">
    <source>
        <dbReference type="EMBL" id="KAG3204881.1"/>
    </source>
</evidence>
<sequence>MFSLEELETLSGLLGDLAAADDGATIDTDLFGIQESAEALTAPQSGPTEKKRRRAKNSNLPYSTDIQRRRKAELEALRSQVRQLSGEL</sequence>
<dbReference type="EMBL" id="RCMV01002051">
    <property type="protein sequence ID" value="KAG3204881.1"/>
    <property type="molecule type" value="Genomic_DNA"/>
</dbReference>
<dbReference type="AlphaFoldDB" id="A0A8T1JM86"/>
<dbReference type="Proteomes" id="UP000760860">
    <property type="component" value="Unassembled WGS sequence"/>
</dbReference>
<dbReference type="EMBL" id="RCMI01001796">
    <property type="protein sequence ID" value="KAG2881107.1"/>
    <property type="molecule type" value="Genomic_DNA"/>
</dbReference>
<dbReference type="VEuPathDB" id="FungiDB:PC110_g17679"/>
<organism evidence="4 5">
    <name type="scientific">Phytophthora cactorum</name>
    <dbReference type="NCBI Taxonomy" id="29920"/>
    <lineage>
        <taxon>Eukaryota</taxon>
        <taxon>Sar</taxon>
        <taxon>Stramenopiles</taxon>
        <taxon>Oomycota</taxon>
        <taxon>Peronosporomycetes</taxon>
        <taxon>Peronosporales</taxon>
        <taxon>Peronosporaceae</taxon>
        <taxon>Phytophthora</taxon>
    </lineage>
</organism>
<comment type="caution">
    <text evidence="4">The sequence shown here is derived from an EMBL/GenBank/DDBJ whole genome shotgun (WGS) entry which is preliminary data.</text>
</comment>
<dbReference type="Proteomes" id="UP000774804">
    <property type="component" value="Unassembled WGS sequence"/>
</dbReference>
<evidence type="ECO:0000313" key="5">
    <source>
        <dbReference type="Proteomes" id="UP000760860"/>
    </source>
</evidence>
<gene>
    <name evidence="2" type="ORF">PC115_g22317</name>
    <name evidence="3" type="ORF">PC117_g25244</name>
    <name evidence="4" type="ORF">PC129_g22352</name>
</gene>
<evidence type="ECO:0000256" key="1">
    <source>
        <dbReference type="SAM" id="MobiDB-lite"/>
    </source>
</evidence>
<dbReference type="EMBL" id="RCMK01001903">
    <property type="protein sequence ID" value="KAG2887085.1"/>
    <property type="molecule type" value="Genomic_DNA"/>
</dbReference>